<organism evidence="7 8">
    <name type="scientific">Candidatus Saganbacteria bacterium CG08_land_8_20_14_0_20_45_16</name>
    <dbReference type="NCBI Taxonomy" id="2014293"/>
    <lineage>
        <taxon>Bacteria</taxon>
        <taxon>Bacillati</taxon>
        <taxon>Saganbacteria</taxon>
    </lineage>
</organism>
<sequence length="151" mass="15412">MASPRVGIIVGSKSDLAVVEKAQEQLKELGIDSDITVASAHRTPKKVEKYAREAEGKYVCLIAAAGMAAALPGCVAAQTTLPVIGIPIKSKALEGMDALLAIVQMPPGVPVATVAIDGAKNAAILAAQIAALKYSEVTAKLKGLKAKLAAQ</sequence>
<dbReference type="GO" id="GO:0034023">
    <property type="term" value="F:5-(carboxyamino)imidazole ribonucleotide mutase activity"/>
    <property type="evidence" value="ECO:0007669"/>
    <property type="project" value="UniProtKB-UniRule"/>
</dbReference>
<comment type="catalytic activity">
    <reaction evidence="3 4">
        <text>5-carboxyamino-1-(5-phospho-D-ribosyl)imidazole + H(+) = 5-amino-1-(5-phospho-D-ribosyl)imidazole-4-carboxylate</text>
        <dbReference type="Rhea" id="RHEA:13193"/>
        <dbReference type="ChEBI" id="CHEBI:15378"/>
        <dbReference type="ChEBI" id="CHEBI:58730"/>
        <dbReference type="ChEBI" id="CHEBI:77657"/>
        <dbReference type="EC" id="5.4.99.18"/>
    </reaction>
</comment>
<evidence type="ECO:0000256" key="4">
    <source>
        <dbReference type="PIRNR" id="PIRNR001338"/>
    </source>
</evidence>
<feature type="binding site" evidence="3 5">
    <location>
        <position position="42"/>
    </location>
    <ligand>
        <name>substrate</name>
    </ligand>
</feature>
<name>A0A2H0XYX2_UNCSA</name>
<gene>
    <name evidence="3 7" type="primary">purE</name>
    <name evidence="7" type="ORF">COT42_03490</name>
</gene>
<evidence type="ECO:0000256" key="3">
    <source>
        <dbReference type="HAMAP-Rule" id="MF_01929"/>
    </source>
</evidence>
<evidence type="ECO:0000313" key="8">
    <source>
        <dbReference type="Proteomes" id="UP000231343"/>
    </source>
</evidence>
<keyword evidence="1 3" id="KW-0658">Purine biosynthesis</keyword>
<accession>A0A2H0XYX2</accession>
<evidence type="ECO:0000256" key="2">
    <source>
        <dbReference type="ARBA" id="ARBA00023235"/>
    </source>
</evidence>
<proteinExistence type="inferred from homology"/>
<comment type="function">
    <text evidence="3 4">Catalyzes the conversion of N5-carboxyaminoimidazole ribonucleotide (N5-CAIR) to 4-carboxy-5-aminoimidazole ribonucleotide (CAIR).</text>
</comment>
<comment type="similarity">
    <text evidence="3">Belongs to the AIR carboxylase family. Class I subfamily.</text>
</comment>
<dbReference type="Pfam" id="PF00731">
    <property type="entry name" value="AIRC"/>
    <property type="match status" value="1"/>
</dbReference>
<dbReference type="GO" id="GO:0006189">
    <property type="term" value="P:'de novo' IMP biosynthetic process"/>
    <property type="evidence" value="ECO:0007669"/>
    <property type="project" value="UniProtKB-UniRule"/>
</dbReference>
<dbReference type="PANTHER" id="PTHR23046">
    <property type="entry name" value="PHOSPHORIBOSYLAMINOIMIDAZOLE CARBOXYLASE CATALYTIC SUBUNIT"/>
    <property type="match status" value="1"/>
</dbReference>
<dbReference type="UniPathway" id="UPA00074">
    <property type="reaction ID" value="UER00943"/>
</dbReference>
<evidence type="ECO:0000256" key="1">
    <source>
        <dbReference type="ARBA" id="ARBA00022755"/>
    </source>
</evidence>
<dbReference type="EMBL" id="PEYM01000059">
    <property type="protein sequence ID" value="PIS30251.1"/>
    <property type="molecule type" value="Genomic_DNA"/>
</dbReference>
<feature type="binding site" evidence="3 5">
    <location>
        <position position="15"/>
    </location>
    <ligand>
        <name>substrate</name>
    </ligand>
</feature>
<reference evidence="7 8" key="1">
    <citation type="submission" date="2017-09" db="EMBL/GenBank/DDBJ databases">
        <title>Depth-based differentiation of microbial function through sediment-hosted aquifers and enrichment of novel symbionts in the deep terrestrial subsurface.</title>
        <authorList>
            <person name="Probst A.J."/>
            <person name="Ladd B."/>
            <person name="Jarett J.K."/>
            <person name="Geller-Mcgrath D.E."/>
            <person name="Sieber C.M."/>
            <person name="Emerson J.B."/>
            <person name="Anantharaman K."/>
            <person name="Thomas B.C."/>
            <person name="Malmstrom R."/>
            <person name="Stieglmeier M."/>
            <person name="Klingl A."/>
            <person name="Woyke T."/>
            <person name="Ryan C.M."/>
            <person name="Banfield J.F."/>
        </authorList>
    </citation>
    <scope>NUCLEOTIDE SEQUENCE [LARGE SCALE GENOMIC DNA]</scope>
    <source>
        <strain evidence="7">CG08_land_8_20_14_0_20_45_16</strain>
    </source>
</reference>
<dbReference type="SUPFAM" id="SSF52255">
    <property type="entry name" value="N5-CAIR mutase (phosphoribosylaminoimidazole carboxylase, PurE)"/>
    <property type="match status" value="1"/>
</dbReference>
<dbReference type="AlphaFoldDB" id="A0A2H0XYX2"/>
<dbReference type="InterPro" id="IPR000031">
    <property type="entry name" value="PurE_dom"/>
</dbReference>
<dbReference type="InterPro" id="IPR024694">
    <property type="entry name" value="PurE_prokaryotes"/>
</dbReference>
<feature type="domain" description="PurE" evidence="6">
    <location>
        <begin position="4"/>
        <end position="151"/>
    </location>
</feature>
<evidence type="ECO:0000259" key="6">
    <source>
        <dbReference type="SMART" id="SM01001"/>
    </source>
</evidence>
<dbReference type="HAMAP" id="MF_01929">
    <property type="entry name" value="PurE_classI"/>
    <property type="match status" value="1"/>
</dbReference>
<dbReference type="InterPro" id="IPR033747">
    <property type="entry name" value="PurE_ClassI"/>
</dbReference>
<keyword evidence="2 3" id="KW-0413">Isomerase</keyword>
<dbReference type="Proteomes" id="UP000231343">
    <property type="component" value="Unassembled WGS sequence"/>
</dbReference>
<evidence type="ECO:0000256" key="5">
    <source>
        <dbReference type="PIRSR" id="PIRSR001338-1"/>
    </source>
</evidence>
<protein>
    <recommendedName>
        <fullName evidence="3 4">N5-carboxyaminoimidazole ribonucleotide mutase</fullName>
        <shortName evidence="3 4">N5-CAIR mutase</shortName>
        <ecNumber evidence="3 4">5.4.99.18</ecNumber>
    </recommendedName>
    <alternativeName>
        <fullName evidence="3">5-(carboxyamino)imidazole ribonucleotide mutase</fullName>
    </alternativeName>
</protein>
<dbReference type="EC" id="5.4.99.18" evidence="3 4"/>
<dbReference type="PANTHER" id="PTHR23046:SF2">
    <property type="entry name" value="PHOSPHORIBOSYLAMINOIMIDAZOLE CARBOXYLASE"/>
    <property type="match status" value="1"/>
</dbReference>
<feature type="binding site" evidence="3 5">
    <location>
        <position position="12"/>
    </location>
    <ligand>
        <name>substrate</name>
    </ligand>
</feature>
<dbReference type="PIRSF" id="PIRSF001338">
    <property type="entry name" value="AIR_carboxylase"/>
    <property type="match status" value="1"/>
</dbReference>
<dbReference type="NCBIfam" id="TIGR01162">
    <property type="entry name" value="purE"/>
    <property type="match status" value="1"/>
</dbReference>
<evidence type="ECO:0000313" key="7">
    <source>
        <dbReference type="EMBL" id="PIS30251.1"/>
    </source>
</evidence>
<comment type="caution">
    <text evidence="7">The sequence shown here is derived from an EMBL/GenBank/DDBJ whole genome shotgun (WGS) entry which is preliminary data.</text>
</comment>
<comment type="pathway">
    <text evidence="3 4">Purine metabolism; IMP biosynthesis via de novo pathway; 5-amino-1-(5-phospho-D-ribosyl)imidazole-4-carboxylate from 5-amino-1-(5-phospho-D-ribosyl)imidazole (N5-CAIR route): step 2/2.</text>
</comment>
<dbReference type="SMART" id="SM01001">
    <property type="entry name" value="AIRC"/>
    <property type="match status" value="1"/>
</dbReference>
<dbReference type="Gene3D" id="3.40.50.1970">
    <property type="match status" value="1"/>
</dbReference>